<feature type="region of interest" description="Disordered" evidence="5">
    <location>
        <begin position="637"/>
        <end position="668"/>
    </location>
</feature>
<dbReference type="Proteomes" id="UP000053411">
    <property type="component" value="Unassembled WGS sequence"/>
</dbReference>
<reference evidence="7 8" key="1">
    <citation type="submission" date="2015-01" db="EMBL/GenBank/DDBJ databases">
        <title>The Genome Sequence of Fonsecaea multimorphosa CBS 102226.</title>
        <authorList>
            <consortium name="The Broad Institute Genomics Platform"/>
            <person name="Cuomo C."/>
            <person name="de Hoog S."/>
            <person name="Gorbushina A."/>
            <person name="Stielow B."/>
            <person name="Teixiera M."/>
            <person name="Abouelleil A."/>
            <person name="Chapman S.B."/>
            <person name="Priest M."/>
            <person name="Young S.K."/>
            <person name="Wortman J."/>
            <person name="Nusbaum C."/>
            <person name="Birren B."/>
        </authorList>
    </citation>
    <scope>NUCLEOTIDE SEQUENCE [LARGE SCALE GENOMIC DNA]</scope>
    <source>
        <strain evidence="7 8">CBS 102226</strain>
    </source>
</reference>
<dbReference type="GO" id="GO:0005783">
    <property type="term" value="C:endoplasmic reticulum"/>
    <property type="evidence" value="ECO:0007669"/>
    <property type="project" value="TreeGrafter"/>
</dbReference>
<evidence type="ECO:0000256" key="1">
    <source>
        <dbReference type="ARBA" id="ARBA00004555"/>
    </source>
</evidence>
<feature type="coiled-coil region" evidence="4">
    <location>
        <begin position="306"/>
        <end position="443"/>
    </location>
</feature>
<keyword evidence="8" id="KW-1185">Reference proteome</keyword>
<feature type="coiled-coil region" evidence="4">
    <location>
        <begin position="730"/>
        <end position="830"/>
    </location>
</feature>
<feature type="compositionally biased region" description="Low complexity" evidence="5">
    <location>
        <begin position="48"/>
        <end position="62"/>
    </location>
</feature>
<evidence type="ECO:0000256" key="3">
    <source>
        <dbReference type="ARBA" id="ARBA00023054"/>
    </source>
</evidence>
<dbReference type="GO" id="GO:0005794">
    <property type="term" value="C:Golgi apparatus"/>
    <property type="evidence" value="ECO:0007669"/>
    <property type="project" value="UniProtKB-SubCell"/>
</dbReference>
<dbReference type="AlphaFoldDB" id="A0A0D2L449"/>
<feature type="coiled-coil region" evidence="4">
    <location>
        <begin position="209"/>
        <end position="277"/>
    </location>
</feature>
<accession>A0A0D2L449</accession>
<evidence type="ECO:0000256" key="2">
    <source>
        <dbReference type="ARBA" id="ARBA00023034"/>
    </source>
</evidence>
<dbReference type="Pfam" id="PF12325">
    <property type="entry name" value="TMF_TATA_bd"/>
    <property type="match status" value="1"/>
</dbReference>
<dbReference type="PANTHER" id="PTHR46515">
    <property type="entry name" value="TATA ELEMENT MODULATORY FACTOR TMF1"/>
    <property type="match status" value="1"/>
</dbReference>
<feature type="compositionally biased region" description="Basic and acidic residues" evidence="5">
    <location>
        <begin position="23"/>
        <end position="34"/>
    </location>
</feature>
<dbReference type="GeneID" id="27706281"/>
<feature type="compositionally biased region" description="Polar residues" evidence="5">
    <location>
        <begin position="651"/>
        <end position="668"/>
    </location>
</feature>
<sequence length="832" mass="92824">MTSKPGSRWNFLQQAVASVESRLDDILAEEGDRPKRTHTPTHNKKPSSDLSRSSSTASASNDRLQERLARAMAKKNASRTESPVPSQEQSPRPVSRGGDASASVSDIAKVADPSPSIYDQTDIELRTSSDVGENARQDLGSDKAVSESTAIAKQERHRTAPIVMEQPDLDSARPSAEILRDGQTMPSRLSEDVQRTSEDDGSNPYKDETMEMQEEINTYLERIDALRRNLEILGQEVAQSAQKAADSARQAAASAEAGSLEQKISQKDAEIAVLIEEGTRWSKTEMDLRSMLKKVRSQALTNAKEQEAARLRADRAERALRAMEDRARKAEAANKRAEQTLAANAVAAKDVEAMRKERDALNATLAEMKSQLSKANMRAEAAESKVQSEQLEKERRKIVELEDDLTVAKVEHELSEGKLRKEIQDLRSELEKQKEQTRTMESEMLSEQAALESKLESFRVRAEVASSADHGHAQAKLLRQIEILQTQYTTASQNWQGIESSLLGRITNLEKERDEVVGREAELRKKLRDATLKLKNVERELANTQSNYADMDKSLADAIEEARRQQRKVSQLETDLANALKDLEEQKGNSEKELQRRIDEEKSKWTAASHVQRTDSPATSIRKSSGLAFDINHLMSPTQFERGSSRRPSIMPNTFDSNTPPRQQSTTSFRGLANGSIAETPSVVTSMDPDEYFANVPPTPITASQHSQRGGLNDLVSTSTVGAGPSVQLVERMSANVRRLESEKAASKDELARLTTQRDEARQEVVGLMREVETKRKIEKRLEALEKEHAILSARHQTTLELLGEKTEQVEELKADIVDVKQMYRQLADTMK</sequence>
<organism evidence="7 8">
    <name type="scientific">Fonsecaea multimorphosa CBS 102226</name>
    <dbReference type="NCBI Taxonomy" id="1442371"/>
    <lineage>
        <taxon>Eukaryota</taxon>
        <taxon>Fungi</taxon>
        <taxon>Dikarya</taxon>
        <taxon>Ascomycota</taxon>
        <taxon>Pezizomycotina</taxon>
        <taxon>Eurotiomycetes</taxon>
        <taxon>Chaetothyriomycetidae</taxon>
        <taxon>Chaetothyriales</taxon>
        <taxon>Herpotrichiellaceae</taxon>
        <taxon>Fonsecaea</taxon>
    </lineage>
</organism>
<name>A0A0D2L449_9EURO</name>
<evidence type="ECO:0000256" key="5">
    <source>
        <dbReference type="SAM" id="MobiDB-lite"/>
    </source>
</evidence>
<dbReference type="PANTHER" id="PTHR46515:SF1">
    <property type="entry name" value="TATA ELEMENT MODULATORY FACTOR"/>
    <property type="match status" value="1"/>
</dbReference>
<feature type="compositionally biased region" description="Basic and acidic residues" evidence="5">
    <location>
        <begin position="189"/>
        <end position="198"/>
    </location>
</feature>
<dbReference type="InterPro" id="IPR022092">
    <property type="entry name" value="TMF_DNA-bd"/>
</dbReference>
<evidence type="ECO:0000256" key="4">
    <source>
        <dbReference type="SAM" id="Coils"/>
    </source>
</evidence>
<dbReference type="STRING" id="1442371.A0A0D2L449"/>
<feature type="compositionally biased region" description="Basic and acidic residues" evidence="5">
    <location>
        <begin position="581"/>
        <end position="604"/>
    </location>
</feature>
<feature type="compositionally biased region" description="Basic residues" evidence="5">
    <location>
        <begin position="35"/>
        <end position="45"/>
    </location>
</feature>
<comment type="subcellular location">
    <subcellularLocation>
        <location evidence="1">Golgi apparatus</location>
    </subcellularLocation>
</comment>
<dbReference type="VEuPathDB" id="FungiDB:Z520_00535"/>
<evidence type="ECO:0000313" key="8">
    <source>
        <dbReference type="Proteomes" id="UP000053411"/>
    </source>
</evidence>
<feature type="compositionally biased region" description="Polar residues" evidence="5">
    <location>
        <begin position="79"/>
        <end position="92"/>
    </location>
</feature>
<evidence type="ECO:0000259" key="6">
    <source>
        <dbReference type="Pfam" id="PF12325"/>
    </source>
</evidence>
<keyword evidence="2" id="KW-0333">Golgi apparatus</keyword>
<dbReference type="InterPro" id="IPR022091">
    <property type="entry name" value="TMF_TATA-bd"/>
</dbReference>
<feature type="compositionally biased region" description="Basic and acidic residues" evidence="5">
    <location>
        <begin position="123"/>
        <end position="145"/>
    </location>
</feature>
<dbReference type="OrthoDB" id="74178at2759"/>
<feature type="compositionally biased region" description="Polar residues" evidence="5">
    <location>
        <begin position="609"/>
        <end position="622"/>
    </location>
</feature>
<dbReference type="EMBL" id="KN848062">
    <property type="protein sequence ID" value="KIY03844.1"/>
    <property type="molecule type" value="Genomic_DNA"/>
</dbReference>
<feature type="region of interest" description="Disordered" evidence="5">
    <location>
        <begin position="581"/>
        <end position="622"/>
    </location>
</feature>
<feature type="domain" description="TATA element modulatory factor 1 TATA binding" evidence="6">
    <location>
        <begin position="717"/>
        <end position="831"/>
    </location>
</feature>
<protein>
    <recommendedName>
        <fullName evidence="6">TATA element modulatory factor 1 TATA binding domain-containing protein</fullName>
    </recommendedName>
</protein>
<evidence type="ECO:0000313" key="7">
    <source>
        <dbReference type="EMBL" id="KIY03844.1"/>
    </source>
</evidence>
<feature type="region of interest" description="Disordered" evidence="5">
    <location>
        <begin position="23"/>
        <end position="206"/>
    </location>
</feature>
<gene>
    <name evidence="7" type="ORF">Z520_00535</name>
</gene>
<dbReference type="RefSeq" id="XP_016637966.1">
    <property type="nucleotide sequence ID" value="XM_016771056.1"/>
</dbReference>
<keyword evidence="3 4" id="KW-0175">Coiled coil</keyword>
<dbReference type="Pfam" id="PF12329">
    <property type="entry name" value="TMF_DNA_bd"/>
    <property type="match status" value="1"/>
</dbReference>
<proteinExistence type="predicted"/>
<dbReference type="InterPro" id="IPR052602">
    <property type="entry name" value="Growth_transcription_reg"/>
</dbReference>